<feature type="compositionally biased region" description="Basic and acidic residues" evidence="1">
    <location>
        <begin position="30"/>
        <end position="56"/>
    </location>
</feature>
<protein>
    <submittedName>
        <fullName evidence="2">Uncharacterized protein</fullName>
    </submittedName>
</protein>
<reference evidence="3" key="1">
    <citation type="journal article" date="2020" name="Nat. Commun.">
        <title>Genome assembly of wild tea tree DASZ reveals pedigree and selection history of tea varieties.</title>
        <authorList>
            <person name="Zhang W."/>
            <person name="Zhang Y."/>
            <person name="Qiu H."/>
            <person name="Guo Y."/>
            <person name="Wan H."/>
            <person name="Zhang X."/>
            <person name="Scossa F."/>
            <person name="Alseekh S."/>
            <person name="Zhang Q."/>
            <person name="Wang P."/>
            <person name="Xu L."/>
            <person name="Schmidt M.H."/>
            <person name="Jia X."/>
            <person name="Li D."/>
            <person name="Zhu A."/>
            <person name="Guo F."/>
            <person name="Chen W."/>
            <person name="Ni D."/>
            <person name="Usadel B."/>
            <person name="Fernie A.R."/>
            <person name="Wen W."/>
        </authorList>
    </citation>
    <scope>NUCLEOTIDE SEQUENCE [LARGE SCALE GENOMIC DNA]</scope>
    <source>
        <strain evidence="3">cv. G240</strain>
    </source>
</reference>
<sequence>MANNEQKEKVGDDTPIGSGKPIDLDVEEDNCNKETQDKNRGEKDVSQEGDTSKKSDQSGYYNEDDLQVWKERCLRRDDEMKGMANKLADLQMVINFVM</sequence>
<keyword evidence="3" id="KW-1185">Reference proteome</keyword>
<comment type="caution">
    <text evidence="2">The sequence shown here is derived from an EMBL/GenBank/DDBJ whole genome shotgun (WGS) entry which is preliminary data.</text>
</comment>
<feature type="region of interest" description="Disordered" evidence="1">
    <location>
        <begin position="1"/>
        <end position="62"/>
    </location>
</feature>
<organism evidence="2 3">
    <name type="scientific">Camellia sinensis</name>
    <name type="common">Tea plant</name>
    <name type="synonym">Thea sinensis</name>
    <dbReference type="NCBI Taxonomy" id="4442"/>
    <lineage>
        <taxon>Eukaryota</taxon>
        <taxon>Viridiplantae</taxon>
        <taxon>Streptophyta</taxon>
        <taxon>Embryophyta</taxon>
        <taxon>Tracheophyta</taxon>
        <taxon>Spermatophyta</taxon>
        <taxon>Magnoliopsida</taxon>
        <taxon>eudicotyledons</taxon>
        <taxon>Gunneridae</taxon>
        <taxon>Pentapetalae</taxon>
        <taxon>asterids</taxon>
        <taxon>Ericales</taxon>
        <taxon>Theaceae</taxon>
        <taxon>Camellia</taxon>
    </lineage>
</organism>
<evidence type="ECO:0000313" key="3">
    <source>
        <dbReference type="Proteomes" id="UP000593564"/>
    </source>
</evidence>
<gene>
    <name evidence="2" type="ORF">HYC85_018182</name>
</gene>
<dbReference type="AlphaFoldDB" id="A0A7J7GV85"/>
<evidence type="ECO:0000313" key="2">
    <source>
        <dbReference type="EMBL" id="KAF5944105.1"/>
    </source>
</evidence>
<proteinExistence type="predicted"/>
<dbReference type="Proteomes" id="UP000593564">
    <property type="component" value="Unassembled WGS sequence"/>
</dbReference>
<feature type="compositionally biased region" description="Basic and acidic residues" evidence="1">
    <location>
        <begin position="1"/>
        <end position="12"/>
    </location>
</feature>
<name>A0A7J7GV85_CAMSI</name>
<evidence type="ECO:0000256" key="1">
    <source>
        <dbReference type="SAM" id="MobiDB-lite"/>
    </source>
</evidence>
<reference evidence="2 3" key="2">
    <citation type="submission" date="2020-07" db="EMBL/GenBank/DDBJ databases">
        <title>Genome assembly of wild tea tree DASZ reveals pedigree and selection history of tea varieties.</title>
        <authorList>
            <person name="Zhang W."/>
        </authorList>
    </citation>
    <scope>NUCLEOTIDE SEQUENCE [LARGE SCALE GENOMIC DNA]</scope>
    <source>
        <strain evidence="3">cv. G240</strain>
        <tissue evidence="2">Leaf</tissue>
    </source>
</reference>
<dbReference type="EMBL" id="JACBKZ010000008">
    <property type="protein sequence ID" value="KAF5944105.1"/>
    <property type="molecule type" value="Genomic_DNA"/>
</dbReference>
<accession>A0A7J7GV85</accession>